<dbReference type="EMBL" id="QQWG01000027">
    <property type="protein sequence ID" value="RRG19083.1"/>
    <property type="molecule type" value="Genomic_DNA"/>
</dbReference>
<keyword evidence="4" id="KW-0808">Transferase</keyword>
<dbReference type="OrthoDB" id="9808602at2"/>
<protein>
    <submittedName>
        <fullName evidence="4">Sugar transferase</fullName>
    </submittedName>
</protein>
<evidence type="ECO:0000313" key="4">
    <source>
        <dbReference type="EMBL" id="RRG19083.1"/>
    </source>
</evidence>
<evidence type="ECO:0000256" key="2">
    <source>
        <dbReference type="SAM" id="Phobius"/>
    </source>
</evidence>
<dbReference type="GO" id="GO:0016780">
    <property type="term" value="F:phosphotransferase activity, for other substituted phosphate groups"/>
    <property type="evidence" value="ECO:0007669"/>
    <property type="project" value="TreeGrafter"/>
</dbReference>
<dbReference type="PANTHER" id="PTHR30576:SF20">
    <property type="entry name" value="QUINOVOSAMINEPHOSPHOTRANSFERAE-RELATED"/>
    <property type="match status" value="1"/>
</dbReference>
<feature type="domain" description="Bacterial sugar transferase" evidence="3">
    <location>
        <begin position="7"/>
        <end position="202"/>
    </location>
</feature>
<dbReference type="PANTHER" id="PTHR30576">
    <property type="entry name" value="COLANIC BIOSYNTHESIS UDP-GLUCOSE LIPID CARRIER TRANSFERASE"/>
    <property type="match status" value="1"/>
</dbReference>
<proteinExistence type="inferred from homology"/>
<evidence type="ECO:0000259" key="3">
    <source>
        <dbReference type="Pfam" id="PF02397"/>
    </source>
</evidence>
<gene>
    <name evidence="4" type="ORF">DWB61_16985</name>
</gene>
<accession>A0A425XWQ8</accession>
<name>A0A425XWQ8_9BACT</name>
<evidence type="ECO:0000256" key="1">
    <source>
        <dbReference type="ARBA" id="ARBA00006464"/>
    </source>
</evidence>
<keyword evidence="2" id="KW-0472">Membrane</keyword>
<dbReference type="Pfam" id="PF02397">
    <property type="entry name" value="Bac_transf"/>
    <property type="match status" value="1"/>
</dbReference>
<keyword evidence="5" id="KW-1185">Reference proteome</keyword>
<evidence type="ECO:0000313" key="5">
    <source>
        <dbReference type="Proteomes" id="UP000285794"/>
    </source>
</evidence>
<sequence length="225" mass="25966">MYKHFFKRLIDFTASLVALLILSPLLIPVVIGLLLTGEHYVFYSQKRVGYKNERFQILKFATMLKNSPNMGTGSLTLRKDPRVLPMGGFLRQTKINELPQIINTFIGNMTIVGPRPQMEVDFYKFPKSIQDVIYNAKPGITGIGSVVFRDEEKMMTNAGGDPHEFYETHIAPYKGELEVWYQENLTFMTDFKIIFLTAWVIIFPESKLMETWFKDLPDLPEALKI</sequence>
<dbReference type="AlphaFoldDB" id="A0A425XWQ8"/>
<dbReference type="Proteomes" id="UP000285794">
    <property type="component" value="Unassembled WGS sequence"/>
</dbReference>
<comment type="caution">
    <text evidence="4">The sequence shown here is derived from an EMBL/GenBank/DDBJ whole genome shotgun (WGS) entry which is preliminary data.</text>
</comment>
<comment type="similarity">
    <text evidence="1">Belongs to the bacterial sugar transferase family.</text>
</comment>
<keyword evidence="2" id="KW-0812">Transmembrane</keyword>
<dbReference type="RefSeq" id="WP_125032101.1">
    <property type="nucleotide sequence ID" value="NZ_JAPXVP010000024.1"/>
</dbReference>
<dbReference type="InterPro" id="IPR003362">
    <property type="entry name" value="Bact_transf"/>
</dbReference>
<reference evidence="4 5" key="1">
    <citation type="submission" date="2018-07" db="EMBL/GenBank/DDBJ databases">
        <title>Draft genome sequence of Ancylomarina sp. M1P.</title>
        <authorList>
            <person name="Yadav S."/>
            <person name="Villanueva L."/>
            <person name="Damste J.S.S."/>
        </authorList>
    </citation>
    <scope>NUCLEOTIDE SEQUENCE [LARGE SCALE GENOMIC DNA]</scope>
    <source>
        <strain evidence="4 5">M1P</strain>
    </source>
</reference>
<organism evidence="4 5">
    <name type="scientific">Ancylomarina euxinus</name>
    <dbReference type="NCBI Taxonomy" id="2283627"/>
    <lineage>
        <taxon>Bacteria</taxon>
        <taxon>Pseudomonadati</taxon>
        <taxon>Bacteroidota</taxon>
        <taxon>Bacteroidia</taxon>
        <taxon>Marinilabiliales</taxon>
        <taxon>Marinifilaceae</taxon>
        <taxon>Ancylomarina</taxon>
    </lineage>
</organism>
<keyword evidence="2" id="KW-1133">Transmembrane helix</keyword>
<feature type="transmembrane region" description="Helical" evidence="2">
    <location>
        <begin position="12"/>
        <end position="35"/>
    </location>
</feature>